<dbReference type="Proteomes" id="UP001224775">
    <property type="component" value="Unassembled WGS sequence"/>
</dbReference>
<dbReference type="InterPro" id="IPR058923">
    <property type="entry name" value="RCC1-like_dom"/>
</dbReference>
<organism evidence="4 5">
    <name type="scientific">Skeletonema marinoi</name>
    <dbReference type="NCBI Taxonomy" id="267567"/>
    <lineage>
        <taxon>Eukaryota</taxon>
        <taxon>Sar</taxon>
        <taxon>Stramenopiles</taxon>
        <taxon>Ochrophyta</taxon>
        <taxon>Bacillariophyta</taxon>
        <taxon>Coscinodiscophyceae</taxon>
        <taxon>Thalassiosirophycidae</taxon>
        <taxon>Thalassiosirales</taxon>
        <taxon>Skeletonemataceae</taxon>
        <taxon>Skeletonema</taxon>
        <taxon>Skeletonema marinoi-dohrnii complex</taxon>
    </lineage>
</organism>
<protein>
    <submittedName>
        <fullName evidence="4">RCC1 domain-containing protein</fullName>
    </submittedName>
</protein>
<gene>
    <name evidence="4" type="ORF">QTG54_003479</name>
</gene>
<feature type="repeat" description="RCC1" evidence="2">
    <location>
        <begin position="424"/>
        <end position="476"/>
    </location>
</feature>
<feature type="repeat" description="RCC1" evidence="2">
    <location>
        <begin position="272"/>
        <end position="323"/>
    </location>
</feature>
<evidence type="ECO:0000256" key="2">
    <source>
        <dbReference type="PROSITE-ProRule" id="PRU00235"/>
    </source>
</evidence>
<dbReference type="PROSITE" id="PS00626">
    <property type="entry name" value="RCC1_2"/>
    <property type="match status" value="1"/>
</dbReference>
<dbReference type="PANTHER" id="PTHR22870">
    <property type="entry name" value="REGULATOR OF CHROMOSOME CONDENSATION"/>
    <property type="match status" value="1"/>
</dbReference>
<accession>A0AAD8YHI5</accession>
<dbReference type="Pfam" id="PF00415">
    <property type="entry name" value="RCC1"/>
    <property type="match status" value="1"/>
</dbReference>
<evidence type="ECO:0000313" key="4">
    <source>
        <dbReference type="EMBL" id="KAK1745555.1"/>
    </source>
</evidence>
<dbReference type="InterPro" id="IPR009091">
    <property type="entry name" value="RCC1/BLIP-II"/>
</dbReference>
<evidence type="ECO:0000313" key="5">
    <source>
        <dbReference type="Proteomes" id="UP001224775"/>
    </source>
</evidence>
<evidence type="ECO:0000259" key="3">
    <source>
        <dbReference type="Pfam" id="PF25390"/>
    </source>
</evidence>
<reference evidence="4" key="1">
    <citation type="submission" date="2023-06" db="EMBL/GenBank/DDBJ databases">
        <title>Survivors Of The Sea: Transcriptome response of Skeletonema marinoi to long-term dormancy.</title>
        <authorList>
            <person name="Pinder M.I.M."/>
            <person name="Kourtchenko O."/>
            <person name="Robertson E.K."/>
            <person name="Larsson T."/>
            <person name="Maumus F."/>
            <person name="Osuna-Cruz C.M."/>
            <person name="Vancaester E."/>
            <person name="Stenow R."/>
            <person name="Vandepoele K."/>
            <person name="Ploug H."/>
            <person name="Bruchert V."/>
            <person name="Godhe A."/>
            <person name="Topel M."/>
        </authorList>
    </citation>
    <scope>NUCLEOTIDE SEQUENCE</scope>
    <source>
        <strain evidence="4">R05AC</strain>
    </source>
</reference>
<evidence type="ECO:0000256" key="1">
    <source>
        <dbReference type="ARBA" id="ARBA00022737"/>
    </source>
</evidence>
<dbReference type="PROSITE" id="PS50012">
    <property type="entry name" value="RCC1_3"/>
    <property type="match status" value="5"/>
</dbReference>
<dbReference type="Gene3D" id="2.130.10.30">
    <property type="entry name" value="Regulator of chromosome condensation 1/beta-lactamase-inhibitor protein II"/>
    <property type="match status" value="2"/>
</dbReference>
<dbReference type="PRINTS" id="PR00633">
    <property type="entry name" value="RCCNDNSATION"/>
</dbReference>
<dbReference type="SUPFAM" id="SSF50985">
    <property type="entry name" value="RCC1/BLIP-II"/>
    <property type="match status" value="2"/>
</dbReference>
<keyword evidence="1" id="KW-0677">Repeat</keyword>
<feature type="repeat" description="RCC1" evidence="2">
    <location>
        <begin position="383"/>
        <end position="423"/>
    </location>
</feature>
<feature type="repeat" description="RCC1" evidence="2">
    <location>
        <begin position="162"/>
        <end position="212"/>
    </location>
</feature>
<proteinExistence type="predicted"/>
<dbReference type="InterPro" id="IPR051210">
    <property type="entry name" value="Ub_ligase/GEF_domain"/>
</dbReference>
<comment type="caution">
    <text evidence="4">The sequence shown here is derived from an EMBL/GenBank/DDBJ whole genome shotgun (WGS) entry which is preliminary data.</text>
</comment>
<sequence length="478" mass="49663">MIATTVRSATRVVSQYGRRAALSSSTSISDKSAVSSSCCSISAIRCSSSAALNNDAASPSPPQSTQTSSIPHNVYMWGTSKQGTIPLSLLQEGGASASSGGMFSTGNEKIVDHPMSLNLDQGALTSFLGDDDDDSNTNDDDATKLQQIFCGATGTAMVLNDGRCYVFGSNKNGELGIGEGPKSTETPVHVPLPDPVAKVSLGPNFSAFLTTMGDLYTCGYGGSAVNGMGCLGHGNMESYQSPKLVDSLVEDGCYASDVHCGEYSMTVLTTEGEVLTCGTGSFGRLGNLETLDQLYLEPVEMIAGDDVVQIASGFAFSLALNKGGIVHAWGKNNEGQLGAGVGLAVDVYAMESLPTPIEGLLEGRKVTRIAAGHSHAAAVTSTGELFTWGMHMDHEPKLENSLLHTKIVDVACGQNYTLALDQEGRLYSLGKGKTGVLGLASTKMTTQPILVEGIPAGEKVVTMSAGWTHVACTTALSE</sequence>
<dbReference type="Pfam" id="PF25390">
    <property type="entry name" value="WD40_RLD"/>
    <property type="match status" value="1"/>
</dbReference>
<name>A0AAD8YHI5_9STRA</name>
<feature type="domain" description="RCC1-like" evidence="3">
    <location>
        <begin position="135"/>
        <end position="392"/>
    </location>
</feature>
<dbReference type="AlphaFoldDB" id="A0AAD8YHI5"/>
<keyword evidence="5" id="KW-1185">Reference proteome</keyword>
<dbReference type="PANTHER" id="PTHR22870:SF408">
    <property type="entry name" value="OS09G0560450 PROTEIN"/>
    <property type="match status" value="1"/>
</dbReference>
<feature type="repeat" description="RCC1" evidence="2">
    <location>
        <begin position="324"/>
        <end position="382"/>
    </location>
</feature>
<dbReference type="InterPro" id="IPR000408">
    <property type="entry name" value="Reg_chr_condens"/>
</dbReference>
<dbReference type="EMBL" id="JATAAI010000005">
    <property type="protein sequence ID" value="KAK1745555.1"/>
    <property type="molecule type" value="Genomic_DNA"/>
</dbReference>